<evidence type="ECO:0000259" key="9">
    <source>
        <dbReference type="Pfam" id="PF00482"/>
    </source>
</evidence>
<dbReference type="FunFam" id="1.20.81.30:FF:000001">
    <property type="entry name" value="Type II secretion system protein F"/>
    <property type="match status" value="1"/>
</dbReference>
<keyword evidence="4" id="KW-0997">Cell inner membrane</keyword>
<sequence>MRFSYIAFDAGNKIQKGVIEAANLREASKLLIEQGWYIKKLSPQLGFLTKLSIFKFGGISLIDKVLLAKHLATMLKSGISLNEALEVIAQQSTSRRFSRIINEILDKVKSGQNLGSAFSRFPKVFDPLFVNIVKVGEESGTLEANLDYLAQTLEDRLELKRNIQAASFYPAIVLTVVFGLGFVLAYFVLPKITRLFKTLNFELPLSTKILLWFANVMEKYGLIIIVGVIVGLIIFRILISWRSVKPAWHWFLIKLPIIGSIIINYNLALINRTLGILLKSGLTIDQAIVISAQTTSNAVYQKRLNLILPQIQRGRRLADVMAGFKQSKRKPIFPLLVIKMIGVGERSGRLDESLAYLAEYFEKEMENTTKNLTTVLEPILLLFVGLIVGFVAVSVISPIYQVTGKFRR</sequence>
<accession>A0A1G1XYI4</accession>
<dbReference type="InterPro" id="IPR042094">
    <property type="entry name" value="T2SS_GspF_sf"/>
</dbReference>
<dbReference type="GO" id="GO:0005886">
    <property type="term" value="C:plasma membrane"/>
    <property type="evidence" value="ECO:0007669"/>
    <property type="project" value="UniProtKB-SubCell"/>
</dbReference>
<comment type="subcellular location">
    <subcellularLocation>
        <location evidence="1">Cell inner membrane</location>
        <topology evidence="1">Multi-pass membrane protein</topology>
    </subcellularLocation>
</comment>
<evidence type="ECO:0000313" key="10">
    <source>
        <dbReference type="EMBL" id="OGY45139.1"/>
    </source>
</evidence>
<evidence type="ECO:0000313" key="11">
    <source>
        <dbReference type="Proteomes" id="UP000178930"/>
    </source>
</evidence>
<evidence type="ECO:0000256" key="5">
    <source>
        <dbReference type="ARBA" id="ARBA00022692"/>
    </source>
</evidence>
<dbReference type="InterPro" id="IPR018076">
    <property type="entry name" value="T2SS_GspF_dom"/>
</dbReference>
<dbReference type="PANTHER" id="PTHR30012">
    <property type="entry name" value="GENERAL SECRETION PATHWAY PROTEIN"/>
    <property type="match status" value="1"/>
</dbReference>
<keyword evidence="6 8" id="KW-1133">Transmembrane helix</keyword>
<evidence type="ECO:0000256" key="4">
    <source>
        <dbReference type="ARBA" id="ARBA00022519"/>
    </source>
</evidence>
<proteinExistence type="inferred from homology"/>
<evidence type="ECO:0000256" key="7">
    <source>
        <dbReference type="ARBA" id="ARBA00023136"/>
    </source>
</evidence>
<name>A0A1G1XYI4_9BACT</name>
<reference evidence="10 11" key="1">
    <citation type="journal article" date="2016" name="Nat. Commun.">
        <title>Thousands of microbial genomes shed light on interconnected biogeochemical processes in an aquifer system.</title>
        <authorList>
            <person name="Anantharaman K."/>
            <person name="Brown C.T."/>
            <person name="Hug L.A."/>
            <person name="Sharon I."/>
            <person name="Castelle C.J."/>
            <person name="Probst A.J."/>
            <person name="Thomas B.C."/>
            <person name="Singh A."/>
            <person name="Wilkins M.J."/>
            <person name="Karaoz U."/>
            <person name="Brodie E.L."/>
            <person name="Williams K.H."/>
            <person name="Hubbard S.S."/>
            <person name="Banfield J.F."/>
        </authorList>
    </citation>
    <scope>NUCLEOTIDE SEQUENCE [LARGE SCALE GENOMIC DNA]</scope>
</reference>
<feature type="transmembrane region" description="Helical" evidence="8">
    <location>
        <begin position="166"/>
        <end position="189"/>
    </location>
</feature>
<evidence type="ECO:0000256" key="8">
    <source>
        <dbReference type="SAM" id="Phobius"/>
    </source>
</evidence>
<evidence type="ECO:0000256" key="6">
    <source>
        <dbReference type="ARBA" id="ARBA00022989"/>
    </source>
</evidence>
<keyword evidence="7 8" id="KW-0472">Membrane</keyword>
<feature type="domain" description="Type II secretion system protein GspF" evidence="9">
    <location>
        <begin position="68"/>
        <end position="190"/>
    </location>
</feature>
<feature type="domain" description="Type II secretion system protein GspF" evidence="9">
    <location>
        <begin position="272"/>
        <end position="398"/>
    </location>
</feature>
<organism evidence="10 11">
    <name type="scientific">Candidatus Buchananbacteria bacterium RIFCSPHIGHO2_01_FULL_39_14</name>
    <dbReference type="NCBI Taxonomy" id="1797532"/>
    <lineage>
        <taxon>Bacteria</taxon>
        <taxon>Candidatus Buchananiibacteriota</taxon>
    </lineage>
</organism>
<evidence type="ECO:0000256" key="1">
    <source>
        <dbReference type="ARBA" id="ARBA00004429"/>
    </source>
</evidence>
<feature type="transmembrane region" description="Helical" evidence="8">
    <location>
        <begin position="379"/>
        <end position="400"/>
    </location>
</feature>
<protein>
    <recommendedName>
        <fullName evidence="9">Type II secretion system protein GspF domain-containing protein</fullName>
    </recommendedName>
</protein>
<keyword evidence="5 8" id="KW-0812">Transmembrane</keyword>
<keyword evidence="3" id="KW-1003">Cell membrane</keyword>
<evidence type="ECO:0000256" key="2">
    <source>
        <dbReference type="ARBA" id="ARBA00005745"/>
    </source>
</evidence>
<feature type="transmembrane region" description="Helical" evidence="8">
    <location>
        <begin position="220"/>
        <end position="239"/>
    </location>
</feature>
<dbReference type="PRINTS" id="PR00812">
    <property type="entry name" value="BCTERIALGSPF"/>
</dbReference>
<comment type="caution">
    <text evidence="10">The sequence shown here is derived from an EMBL/GenBank/DDBJ whole genome shotgun (WGS) entry which is preliminary data.</text>
</comment>
<comment type="similarity">
    <text evidence="2">Belongs to the GSP F family.</text>
</comment>
<evidence type="ECO:0000256" key="3">
    <source>
        <dbReference type="ARBA" id="ARBA00022475"/>
    </source>
</evidence>
<dbReference type="GO" id="GO:0015628">
    <property type="term" value="P:protein secretion by the type II secretion system"/>
    <property type="evidence" value="ECO:0007669"/>
    <property type="project" value="TreeGrafter"/>
</dbReference>
<dbReference type="Pfam" id="PF00482">
    <property type="entry name" value="T2SSF"/>
    <property type="match status" value="2"/>
</dbReference>
<dbReference type="InterPro" id="IPR003004">
    <property type="entry name" value="GspF/PilC"/>
</dbReference>
<dbReference type="STRING" id="1797532.A2729_00080"/>
<dbReference type="AlphaFoldDB" id="A0A1G1XYI4"/>
<feature type="transmembrane region" description="Helical" evidence="8">
    <location>
        <begin position="251"/>
        <end position="270"/>
    </location>
</feature>
<dbReference type="PANTHER" id="PTHR30012:SF0">
    <property type="entry name" value="TYPE II SECRETION SYSTEM PROTEIN F-RELATED"/>
    <property type="match status" value="1"/>
</dbReference>
<dbReference type="Gene3D" id="1.20.81.30">
    <property type="entry name" value="Type II secretion system (T2SS), domain F"/>
    <property type="match status" value="2"/>
</dbReference>
<gene>
    <name evidence="10" type="ORF">A2729_00080</name>
</gene>
<dbReference type="Proteomes" id="UP000178930">
    <property type="component" value="Unassembled WGS sequence"/>
</dbReference>
<dbReference type="EMBL" id="MHIB01000004">
    <property type="protein sequence ID" value="OGY45139.1"/>
    <property type="molecule type" value="Genomic_DNA"/>
</dbReference>